<dbReference type="GO" id="GO:0061630">
    <property type="term" value="F:ubiquitin protein ligase activity"/>
    <property type="evidence" value="ECO:0007669"/>
    <property type="project" value="UniProtKB-EC"/>
</dbReference>
<feature type="domain" description="DUF2921" evidence="12">
    <location>
        <begin position="192"/>
        <end position="371"/>
    </location>
</feature>
<dbReference type="PANTHER" id="PTHR33389">
    <property type="entry name" value="FAMILY PROTEIN, PUTATIVE (DUF2921)-RELATED"/>
    <property type="match status" value="1"/>
</dbReference>
<evidence type="ECO:0000256" key="1">
    <source>
        <dbReference type="ARBA" id="ARBA00000900"/>
    </source>
</evidence>
<comment type="catalytic activity">
    <reaction evidence="1">
        <text>S-ubiquitinyl-[E2 ubiquitin-conjugating enzyme]-L-cysteine + [acceptor protein]-L-lysine = [E2 ubiquitin-conjugating enzyme]-L-cysteine + N(6)-ubiquitinyl-[acceptor protein]-L-lysine.</text>
        <dbReference type="EC" id="2.3.2.27"/>
    </reaction>
</comment>
<keyword evidence="5" id="KW-0808">Transferase</keyword>
<organism evidence="13 14">
    <name type="scientific">Jatropha curcas</name>
    <name type="common">Barbados nut</name>
    <dbReference type="NCBI Taxonomy" id="180498"/>
    <lineage>
        <taxon>Eukaryota</taxon>
        <taxon>Viridiplantae</taxon>
        <taxon>Streptophyta</taxon>
        <taxon>Embryophyta</taxon>
        <taxon>Tracheophyta</taxon>
        <taxon>Spermatophyta</taxon>
        <taxon>Magnoliopsida</taxon>
        <taxon>eudicotyledons</taxon>
        <taxon>Gunneridae</taxon>
        <taxon>Pentapetalae</taxon>
        <taxon>rosids</taxon>
        <taxon>fabids</taxon>
        <taxon>Malpighiales</taxon>
        <taxon>Euphorbiaceae</taxon>
        <taxon>Crotonoideae</taxon>
        <taxon>Jatropheae</taxon>
        <taxon>Jatropha</taxon>
    </lineage>
</organism>
<evidence type="ECO:0000259" key="12">
    <source>
        <dbReference type="Pfam" id="PF25333"/>
    </source>
</evidence>
<evidence type="ECO:0000256" key="3">
    <source>
        <dbReference type="ARBA" id="ARBA00004906"/>
    </source>
</evidence>
<dbReference type="OrthoDB" id="607498at2759"/>
<feature type="transmembrane region" description="Helical" evidence="10">
    <location>
        <begin position="502"/>
        <end position="518"/>
    </location>
</feature>
<protein>
    <recommendedName>
        <fullName evidence="4">RING-type E3 ubiquitin transferase</fullName>
        <ecNumber evidence="4">2.3.2.27</ecNumber>
    </recommendedName>
</protein>
<sequence length="688" mass="78099">MGRELVSLFLEGFWSESSGWWPPNGFNLQYATNCGSAKNCSPFGDSDLGFPNIVFINGFGCLNKERKLRVLVEFTKSSSSGFYQPFYPNTTLVGEGYWNETKLSVVACRFLDVVGSLADARIADCSTRLSLIFSSALSIRETSNVAGEMWTDKTVNDFGFFDRILFRNSENRVVDIPELKYEYTQMERVRQLCLKTELVKSSQVKYPIGNSIHMRFDMSVSNSHGKIASGYALPFNVGAQFYKKLLDEVSANSADDAKFNRTVNMSYKIGLSVMPDIKIGEGISLFTSTSLFNEVEISAEGVYNEKSGGLCMVGCRNLELDNQTDTGKSFDCEILLKFQFSPLEEIKNEGYIKGIIESLREKSDPFYFEPLEAHSTGYNIIQARQFIWRMDMEIAIAIISCTLASFFAVLQHLHLKRRPEMLPLISIVMLIILTLGYLMPFVMNLSSFFLQDGFLQVNEVTINLLKTVAFAFQFRLLRITWIARVRDERHKGMKLVEKNTSLLLIAIYGFEALIGFIVNDRLELKTYGEVISDGFLLPQILLNFLSNSKENVLACSFYMGNTFLQLLPHLYNLYDAYTYFYRVSPLDVIIVFGDLLFAAIIFLQQNKRSRAGMRRLPLLPVFRPNGHRYRRVRARTSRAQQDEHSCGCSSRDESLHRGESRVTGFGVARRYFSAIPAVTGNDNLHEGL</sequence>
<feature type="transmembrane region" description="Helical" evidence="10">
    <location>
        <begin position="462"/>
        <end position="481"/>
    </location>
</feature>
<comment type="subcellular location">
    <subcellularLocation>
        <location evidence="2">Endomembrane system</location>
        <topology evidence="2">Multi-pass membrane protein</topology>
    </subcellularLocation>
</comment>
<dbReference type="STRING" id="180498.A0A067K476"/>
<evidence type="ECO:0000256" key="8">
    <source>
        <dbReference type="ARBA" id="ARBA00022989"/>
    </source>
</evidence>
<dbReference type="PANTHER" id="PTHR33389:SF18">
    <property type="entry name" value="OS01G0677900 PROTEIN"/>
    <property type="match status" value="1"/>
</dbReference>
<comment type="pathway">
    <text evidence="3">Protein modification; protein ubiquitination.</text>
</comment>
<dbReference type="AlphaFoldDB" id="A0A067K476"/>
<feature type="domain" description="SWEET-like" evidence="11">
    <location>
        <begin position="382"/>
        <end position="607"/>
    </location>
</feature>
<dbReference type="GO" id="GO:0012505">
    <property type="term" value="C:endomembrane system"/>
    <property type="evidence" value="ECO:0007669"/>
    <property type="project" value="UniProtKB-SubCell"/>
</dbReference>
<reference evidence="13 14" key="1">
    <citation type="journal article" date="2014" name="PLoS ONE">
        <title>Global Analysis of Gene Expression Profiles in Physic Nut (Jatropha curcas L.) Seedlings Exposed to Salt Stress.</title>
        <authorList>
            <person name="Zhang L."/>
            <person name="Zhang C."/>
            <person name="Wu P."/>
            <person name="Chen Y."/>
            <person name="Li M."/>
            <person name="Jiang H."/>
            <person name="Wu G."/>
        </authorList>
    </citation>
    <scope>NUCLEOTIDE SEQUENCE [LARGE SCALE GENOMIC DNA]</scope>
    <source>
        <strain evidence="14">cv. GZQX0401</strain>
        <tissue evidence="13">Young leaves</tissue>
    </source>
</reference>
<evidence type="ECO:0000256" key="9">
    <source>
        <dbReference type="ARBA" id="ARBA00023136"/>
    </source>
</evidence>
<dbReference type="InterPro" id="IPR021319">
    <property type="entry name" value="DUF2921"/>
</dbReference>
<evidence type="ECO:0000313" key="14">
    <source>
        <dbReference type="Proteomes" id="UP000027138"/>
    </source>
</evidence>
<proteinExistence type="predicted"/>
<evidence type="ECO:0000256" key="10">
    <source>
        <dbReference type="SAM" id="Phobius"/>
    </source>
</evidence>
<dbReference type="Pfam" id="PF25333">
    <property type="entry name" value="DUF2921_N"/>
    <property type="match status" value="2"/>
</dbReference>
<feature type="domain" description="DUF2921" evidence="12">
    <location>
        <begin position="27"/>
        <end position="164"/>
    </location>
</feature>
<evidence type="ECO:0000256" key="2">
    <source>
        <dbReference type="ARBA" id="ARBA00004127"/>
    </source>
</evidence>
<feature type="transmembrane region" description="Helical" evidence="10">
    <location>
        <begin position="579"/>
        <end position="603"/>
    </location>
</feature>
<keyword evidence="14" id="KW-1185">Reference proteome</keyword>
<evidence type="ECO:0000256" key="5">
    <source>
        <dbReference type="ARBA" id="ARBA00022679"/>
    </source>
</evidence>
<evidence type="ECO:0000259" key="11">
    <source>
        <dbReference type="Pfam" id="PF11145"/>
    </source>
</evidence>
<feature type="transmembrane region" description="Helical" evidence="10">
    <location>
        <begin position="386"/>
        <end position="410"/>
    </location>
</feature>
<evidence type="ECO:0000256" key="6">
    <source>
        <dbReference type="ARBA" id="ARBA00022692"/>
    </source>
</evidence>
<dbReference type="InterPro" id="IPR057425">
    <property type="entry name" value="DUF2921_N"/>
</dbReference>
<keyword evidence="7" id="KW-0833">Ubl conjugation pathway</keyword>
<accession>A0A067K476</accession>
<keyword evidence="6 10" id="KW-0812">Transmembrane</keyword>
<evidence type="ECO:0000313" key="13">
    <source>
        <dbReference type="EMBL" id="KDP27055.1"/>
    </source>
</evidence>
<feature type="transmembrane region" description="Helical" evidence="10">
    <location>
        <begin position="422"/>
        <end position="442"/>
    </location>
</feature>
<keyword evidence="9 10" id="KW-0472">Membrane</keyword>
<dbReference type="EC" id="2.3.2.27" evidence="4"/>
<dbReference type="EMBL" id="KK914875">
    <property type="protein sequence ID" value="KDP27055.1"/>
    <property type="molecule type" value="Genomic_DNA"/>
</dbReference>
<keyword evidence="8 10" id="KW-1133">Transmembrane helix</keyword>
<dbReference type="Pfam" id="PF11145">
    <property type="entry name" value="DUF2921"/>
    <property type="match status" value="1"/>
</dbReference>
<evidence type="ECO:0000256" key="7">
    <source>
        <dbReference type="ARBA" id="ARBA00022786"/>
    </source>
</evidence>
<evidence type="ECO:0000256" key="4">
    <source>
        <dbReference type="ARBA" id="ARBA00012483"/>
    </source>
</evidence>
<dbReference type="Proteomes" id="UP000027138">
    <property type="component" value="Unassembled WGS sequence"/>
</dbReference>
<gene>
    <name evidence="13" type="ORF">JCGZ_20990</name>
</gene>
<name>A0A067K476_JATCU</name>